<sequence>MLNQRIKKVAIGIYVLMSSVVTSVANAEVQTPIKMQIGDIKVIALERIARVAVGDSKVLNANTDDDKELVLFARAEGQTTLEVWNTEGQRHSYLVDIRSAKAREIKEDIRRMLNKIPNVKASIVGEKVIVEGDRLSDADRERVQKLLSHYPQIVDMSSQIGWDDMVMIDVQILEMPRHYMQELGVKWASQTQGGFHLGAAFDAKSQGLLSHPAEVFMETALGGKAVYSGLNAVLSSSIQAMASQGQAVILAQPQLMARSGATAEFLAGGEVPYSVSDGNGNTQTMFKPYGVSLYITPRIEKNGIIRSKINVEVSAVDSSLSLNGGPALKTRRTSTEFNVKSGEPLVLSGFISRDQTQGMERLPGASDIPILGELFRSRKFQQNETELVIIVRPMVMSAQNHQLQKRVMRSQAIIDSSFEAEPLINVDLLPKNAKFAIVKKAPVVKPLPVTKSTKPTKRQSRHGR</sequence>
<dbReference type="PANTHER" id="PTHR30332:SF17">
    <property type="entry name" value="TYPE IV PILIATION SYSTEM PROTEIN DR_0774-RELATED"/>
    <property type="match status" value="1"/>
</dbReference>
<evidence type="ECO:0000256" key="2">
    <source>
        <dbReference type="SAM" id="SignalP"/>
    </source>
</evidence>
<feature type="domain" description="Pilus formation protein N-terminal" evidence="4">
    <location>
        <begin position="32"/>
        <end position="96"/>
    </location>
</feature>
<dbReference type="PANTHER" id="PTHR30332">
    <property type="entry name" value="PROBABLE GENERAL SECRETION PATHWAY PROTEIN D"/>
    <property type="match status" value="1"/>
</dbReference>
<organism evidence="5 6">
    <name type="scientific">Pelistega suis</name>
    <dbReference type="NCBI Taxonomy" id="1631957"/>
    <lineage>
        <taxon>Bacteria</taxon>
        <taxon>Pseudomonadati</taxon>
        <taxon>Pseudomonadota</taxon>
        <taxon>Betaproteobacteria</taxon>
        <taxon>Burkholderiales</taxon>
        <taxon>Alcaligenaceae</taxon>
        <taxon>Pelistega</taxon>
    </lineage>
</organism>
<dbReference type="EMBL" id="JABGBN010000002">
    <property type="protein sequence ID" value="NOL51361.1"/>
    <property type="molecule type" value="Genomic_DNA"/>
</dbReference>
<comment type="similarity">
    <text evidence="1">Belongs to the bacterial secretin family.</text>
</comment>
<name>A0A849P3Z1_9BURK</name>
<dbReference type="InterPro" id="IPR004846">
    <property type="entry name" value="T2SS/T3SS_dom"/>
</dbReference>
<dbReference type="Pfam" id="PF00263">
    <property type="entry name" value="Secretin"/>
    <property type="match status" value="1"/>
</dbReference>
<gene>
    <name evidence="5" type="ORF">HKX39_04115</name>
</gene>
<dbReference type="InterPro" id="IPR050810">
    <property type="entry name" value="Bact_Secretion_Sys_Channel"/>
</dbReference>
<evidence type="ECO:0000259" key="4">
    <source>
        <dbReference type="Pfam" id="PF13629"/>
    </source>
</evidence>
<evidence type="ECO:0000313" key="6">
    <source>
        <dbReference type="Proteomes" id="UP000537862"/>
    </source>
</evidence>
<keyword evidence="6" id="KW-1185">Reference proteome</keyword>
<protein>
    <submittedName>
        <fullName evidence="5">Secretion protein</fullName>
    </submittedName>
</protein>
<dbReference type="GO" id="GO:0015627">
    <property type="term" value="C:type II protein secretion system complex"/>
    <property type="evidence" value="ECO:0007669"/>
    <property type="project" value="TreeGrafter"/>
</dbReference>
<dbReference type="Pfam" id="PF13629">
    <property type="entry name" value="T2SS-T3SS_pil_N"/>
    <property type="match status" value="1"/>
</dbReference>
<evidence type="ECO:0000256" key="1">
    <source>
        <dbReference type="RuleBase" id="RU004003"/>
    </source>
</evidence>
<evidence type="ECO:0000259" key="3">
    <source>
        <dbReference type="Pfam" id="PF00263"/>
    </source>
</evidence>
<dbReference type="GO" id="GO:0009306">
    <property type="term" value="P:protein secretion"/>
    <property type="evidence" value="ECO:0007669"/>
    <property type="project" value="InterPro"/>
</dbReference>
<reference evidence="5 6" key="1">
    <citation type="submission" date="2020-05" db="EMBL/GenBank/DDBJ databases">
        <authorList>
            <person name="Niu N."/>
        </authorList>
    </citation>
    <scope>NUCLEOTIDE SEQUENCE [LARGE SCALE GENOMIC DNA]</scope>
    <source>
        <strain evidence="5 6">3340-03</strain>
    </source>
</reference>
<feature type="chain" id="PRO_5032378895" evidence="2">
    <location>
        <begin position="28"/>
        <end position="464"/>
    </location>
</feature>
<dbReference type="InterPro" id="IPR001775">
    <property type="entry name" value="GspD/PilQ"/>
</dbReference>
<keyword evidence="2" id="KW-0732">Signal</keyword>
<feature type="domain" description="Type II/III secretion system secretin-like" evidence="3">
    <location>
        <begin position="240"/>
        <end position="396"/>
    </location>
</feature>
<dbReference type="InterPro" id="IPR032789">
    <property type="entry name" value="T2SS-T3SS_pil_N"/>
</dbReference>
<evidence type="ECO:0000313" key="5">
    <source>
        <dbReference type="EMBL" id="NOL51361.1"/>
    </source>
</evidence>
<proteinExistence type="inferred from homology"/>
<dbReference type="Proteomes" id="UP000537862">
    <property type="component" value="Unassembled WGS sequence"/>
</dbReference>
<accession>A0A849P3Z1</accession>
<dbReference type="AlphaFoldDB" id="A0A849P3Z1"/>
<feature type="signal peptide" evidence="2">
    <location>
        <begin position="1"/>
        <end position="27"/>
    </location>
</feature>
<comment type="caution">
    <text evidence="5">The sequence shown here is derived from an EMBL/GenBank/DDBJ whole genome shotgun (WGS) entry which is preliminary data.</text>
</comment>
<dbReference type="PRINTS" id="PR00811">
    <property type="entry name" value="BCTERIALGSPD"/>
</dbReference>